<evidence type="ECO:0000313" key="3">
    <source>
        <dbReference type="Proteomes" id="UP000828390"/>
    </source>
</evidence>
<feature type="signal peptide" evidence="1">
    <location>
        <begin position="1"/>
        <end position="26"/>
    </location>
</feature>
<accession>A0A9D4J1T0</accession>
<gene>
    <name evidence="2" type="ORF">DPMN_146115</name>
</gene>
<keyword evidence="1" id="KW-0732">Signal</keyword>
<protein>
    <recommendedName>
        <fullName evidence="4">Secreted protein</fullName>
    </recommendedName>
</protein>
<comment type="caution">
    <text evidence="2">The sequence shown here is derived from an EMBL/GenBank/DDBJ whole genome shotgun (WGS) entry which is preliminary data.</text>
</comment>
<dbReference type="Proteomes" id="UP000828390">
    <property type="component" value="Unassembled WGS sequence"/>
</dbReference>
<reference evidence="2" key="2">
    <citation type="submission" date="2020-11" db="EMBL/GenBank/DDBJ databases">
        <authorList>
            <person name="McCartney M.A."/>
            <person name="Auch B."/>
            <person name="Kono T."/>
            <person name="Mallez S."/>
            <person name="Becker A."/>
            <person name="Gohl D.M."/>
            <person name="Silverstein K.A.T."/>
            <person name="Koren S."/>
            <person name="Bechman K.B."/>
            <person name="Herman A."/>
            <person name="Abrahante J.E."/>
            <person name="Garbe J."/>
        </authorList>
    </citation>
    <scope>NUCLEOTIDE SEQUENCE</scope>
    <source>
        <strain evidence="2">Duluth1</strain>
        <tissue evidence="2">Whole animal</tissue>
    </source>
</reference>
<proteinExistence type="predicted"/>
<sequence>MLGCLPVLPLPLFLRIGCPWLPCLSAVPVVLKLSAPRNFHWKLQVVTEGLVLRVFCRPVIVGLGIFKENCRLPP</sequence>
<keyword evidence="3" id="KW-1185">Reference proteome</keyword>
<feature type="chain" id="PRO_5038800921" description="Secreted protein" evidence="1">
    <location>
        <begin position="27"/>
        <end position="74"/>
    </location>
</feature>
<evidence type="ECO:0008006" key="4">
    <source>
        <dbReference type="Google" id="ProtNLM"/>
    </source>
</evidence>
<name>A0A9D4J1T0_DREPO</name>
<evidence type="ECO:0000256" key="1">
    <source>
        <dbReference type="SAM" id="SignalP"/>
    </source>
</evidence>
<dbReference type="EMBL" id="JAIWYP010000007">
    <property type="protein sequence ID" value="KAH3792618.1"/>
    <property type="molecule type" value="Genomic_DNA"/>
</dbReference>
<organism evidence="2 3">
    <name type="scientific">Dreissena polymorpha</name>
    <name type="common">Zebra mussel</name>
    <name type="synonym">Mytilus polymorpha</name>
    <dbReference type="NCBI Taxonomy" id="45954"/>
    <lineage>
        <taxon>Eukaryota</taxon>
        <taxon>Metazoa</taxon>
        <taxon>Spiralia</taxon>
        <taxon>Lophotrochozoa</taxon>
        <taxon>Mollusca</taxon>
        <taxon>Bivalvia</taxon>
        <taxon>Autobranchia</taxon>
        <taxon>Heteroconchia</taxon>
        <taxon>Euheterodonta</taxon>
        <taxon>Imparidentia</taxon>
        <taxon>Neoheterodontei</taxon>
        <taxon>Myida</taxon>
        <taxon>Dreissenoidea</taxon>
        <taxon>Dreissenidae</taxon>
        <taxon>Dreissena</taxon>
    </lineage>
</organism>
<dbReference type="AlphaFoldDB" id="A0A9D4J1T0"/>
<evidence type="ECO:0000313" key="2">
    <source>
        <dbReference type="EMBL" id="KAH3792618.1"/>
    </source>
</evidence>
<reference evidence="2" key="1">
    <citation type="journal article" date="2019" name="bioRxiv">
        <title>The Genome of the Zebra Mussel, Dreissena polymorpha: A Resource for Invasive Species Research.</title>
        <authorList>
            <person name="McCartney M.A."/>
            <person name="Auch B."/>
            <person name="Kono T."/>
            <person name="Mallez S."/>
            <person name="Zhang Y."/>
            <person name="Obille A."/>
            <person name="Becker A."/>
            <person name="Abrahante J.E."/>
            <person name="Garbe J."/>
            <person name="Badalamenti J.P."/>
            <person name="Herman A."/>
            <person name="Mangelson H."/>
            <person name="Liachko I."/>
            <person name="Sullivan S."/>
            <person name="Sone E.D."/>
            <person name="Koren S."/>
            <person name="Silverstein K.A.T."/>
            <person name="Beckman K.B."/>
            <person name="Gohl D.M."/>
        </authorList>
    </citation>
    <scope>NUCLEOTIDE SEQUENCE</scope>
    <source>
        <strain evidence="2">Duluth1</strain>
        <tissue evidence="2">Whole animal</tissue>
    </source>
</reference>